<evidence type="ECO:0000313" key="2">
    <source>
        <dbReference type="EMBL" id="PPK86313.1"/>
    </source>
</evidence>
<dbReference type="Gene3D" id="3.30.750.24">
    <property type="entry name" value="STAS domain"/>
    <property type="match status" value="1"/>
</dbReference>
<sequence>MAWFLGFSIHLRLRTTKIKLMKFSIDKQERYSVIKPEEDNLNSAVAPQLKSEFVILANEGITNLILDLSGVKYVDSSGLSAILTARRLWSNLGTFVVTGVEQPAVKRLVEISKVDTVLTILPTMSEAVDFIFMEELQRDMQAEPGDE</sequence>
<comment type="caution">
    <text evidence="2">The sequence shown here is derived from an EMBL/GenBank/DDBJ whole genome shotgun (WGS) entry which is preliminary data.</text>
</comment>
<dbReference type="InterPro" id="IPR036513">
    <property type="entry name" value="STAS_dom_sf"/>
</dbReference>
<proteinExistence type="predicted"/>
<feature type="domain" description="STAS" evidence="1">
    <location>
        <begin position="41"/>
        <end position="131"/>
    </location>
</feature>
<dbReference type="Pfam" id="PF01740">
    <property type="entry name" value="STAS"/>
    <property type="match status" value="1"/>
</dbReference>
<dbReference type="PROSITE" id="PS50801">
    <property type="entry name" value="STAS"/>
    <property type="match status" value="1"/>
</dbReference>
<reference evidence="2 3" key="1">
    <citation type="submission" date="2018-02" db="EMBL/GenBank/DDBJ databases">
        <title>Genomic Encyclopedia of Archaeal and Bacterial Type Strains, Phase II (KMG-II): from individual species to whole genera.</title>
        <authorList>
            <person name="Goeker M."/>
        </authorList>
    </citation>
    <scope>NUCLEOTIDE SEQUENCE [LARGE SCALE GENOMIC DNA]</scope>
    <source>
        <strain evidence="2 3">DSM 29526</strain>
    </source>
</reference>
<dbReference type="Proteomes" id="UP000237662">
    <property type="component" value="Unassembled WGS sequence"/>
</dbReference>
<dbReference type="CDD" id="cd07043">
    <property type="entry name" value="STAS_anti-anti-sigma_factors"/>
    <property type="match status" value="1"/>
</dbReference>
<dbReference type="EMBL" id="PTJC01000006">
    <property type="protein sequence ID" value="PPK86313.1"/>
    <property type="molecule type" value="Genomic_DNA"/>
</dbReference>
<dbReference type="InterPro" id="IPR002645">
    <property type="entry name" value="STAS_dom"/>
</dbReference>
<accession>A0A2S6I559</accession>
<dbReference type="GO" id="GO:0043856">
    <property type="term" value="F:anti-sigma factor antagonist activity"/>
    <property type="evidence" value="ECO:0007669"/>
    <property type="project" value="TreeGrafter"/>
</dbReference>
<organism evidence="2 3">
    <name type="scientific">Neolewinella xylanilytica</name>
    <dbReference type="NCBI Taxonomy" id="1514080"/>
    <lineage>
        <taxon>Bacteria</taxon>
        <taxon>Pseudomonadati</taxon>
        <taxon>Bacteroidota</taxon>
        <taxon>Saprospiria</taxon>
        <taxon>Saprospirales</taxon>
        <taxon>Lewinellaceae</taxon>
        <taxon>Neolewinella</taxon>
    </lineage>
</organism>
<dbReference type="AlphaFoldDB" id="A0A2S6I559"/>
<gene>
    <name evidence="2" type="ORF">CLV84_3236</name>
</gene>
<protein>
    <submittedName>
        <fullName evidence="2">Anti-anti-sigma factor</fullName>
    </submittedName>
</protein>
<evidence type="ECO:0000259" key="1">
    <source>
        <dbReference type="PROSITE" id="PS50801"/>
    </source>
</evidence>
<keyword evidence="3" id="KW-1185">Reference proteome</keyword>
<dbReference type="PANTHER" id="PTHR33495">
    <property type="entry name" value="ANTI-SIGMA FACTOR ANTAGONIST TM_1081-RELATED-RELATED"/>
    <property type="match status" value="1"/>
</dbReference>
<dbReference type="PANTHER" id="PTHR33495:SF2">
    <property type="entry name" value="ANTI-SIGMA FACTOR ANTAGONIST TM_1081-RELATED"/>
    <property type="match status" value="1"/>
</dbReference>
<dbReference type="SUPFAM" id="SSF52091">
    <property type="entry name" value="SpoIIaa-like"/>
    <property type="match status" value="1"/>
</dbReference>
<name>A0A2S6I559_9BACT</name>
<evidence type="ECO:0000313" key="3">
    <source>
        <dbReference type="Proteomes" id="UP000237662"/>
    </source>
</evidence>